<sequence>MVRELLSRLTGPEQQNMKEGKLGGFTDHFHINIYLTPGMKQQKITKNKRPRPKGRGVEKHPAFTPQTAEYQTRNTRPGTSP</sequence>
<organism evidence="2">
    <name type="scientific">Candidatus Electrothrix aestuarii</name>
    <dbReference type="NCBI Taxonomy" id="3062594"/>
    <lineage>
        <taxon>Bacteria</taxon>
        <taxon>Pseudomonadati</taxon>
        <taxon>Thermodesulfobacteriota</taxon>
        <taxon>Desulfobulbia</taxon>
        <taxon>Desulfobulbales</taxon>
        <taxon>Desulfobulbaceae</taxon>
        <taxon>Candidatus Electrothrix</taxon>
    </lineage>
</organism>
<reference evidence="2" key="2">
    <citation type="submission" date="2024-06" db="EMBL/GenBank/DDBJ databases">
        <authorList>
            <person name="Plum-Jensen L.E."/>
            <person name="Schramm A."/>
            <person name="Marshall I.P.G."/>
        </authorList>
    </citation>
    <scope>NUCLEOTIDE SEQUENCE</scope>
    <source>
        <strain evidence="2">Rat1</strain>
    </source>
</reference>
<name>A0AAU8LZ74_9BACT</name>
<proteinExistence type="predicted"/>
<feature type="region of interest" description="Disordered" evidence="1">
    <location>
        <begin position="38"/>
        <end position="81"/>
    </location>
</feature>
<dbReference type="EMBL" id="CP159373">
    <property type="protein sequence ID" value="XCN74186.1"/>
    <property type="molecule type" value="Genomic_DNA"/>
</dbReference>
<dbReference type="KEGG" id="eaj:Q3M24_05405"/>
<accession>A0AAU8LZ74</accession>
<protein>
    <recommendedName>
        <fullName evidence="3">Transposase</fullName>
    </recommendedName>
</protein>
<dbReference type="AlphaFoldDB" id="A0AAU8LZ74"/>
<evidence type="ECO:0000313" key="2">
    <source>
        <dbReference type="EMBL" id="XCN74186.1"/>
    </source>
</evidence>
<evidence type="ECO:0000256" key="1">
    <source>
        <dbReference type="SAM" id="MobiDB-lite"/>
    </source>
</evidence>
<reference evidence="2" key="1">
    <citation type="journal article" date="2024" name="Syst. Appl. Microbiol.">
        <title>First single-strain enrichments of Electrothrix cable bacteria, description of E. aestuarii sp. nov. and E. rattekaaiensis sp. nov., and proposal of a cable bacteria taxonomy following the rules of the SeqCode.</title>
        <authorList>
            <person name="Plum-Jensen L.E."/>
            <person name="Schramm A."/>
            <person name="Marshall I.P.G."/>
        </authorList>
    </citation>
    <scope>NUCLEOTIDE SEQUENCE</scope>
    <source>
        <strain evidence="2">Rat1</strain>
    </source>
</reference>
<feature type="region of interest" description="Disordered" evidence="1">
    <location>
        <begin position="1"/>
        <end position="23"/>
    </location>
</feature>
<evidence type="ECO:0008006" key="3">
    <source>
        <dbReference type="Google" id="ProtNLM"/>
    </source>
</evidence>
<feature type="compositionally biased region" description="Polar residues" evidence="1">
    <location>
        <begin position="64"/>
        <end position="81"/>
    </location>
</feature>
<gene>
    <name evidence="2" type="ORF">Q3M24_05405</name>
</gene>
<feature type="compositionally biased region" description="Basic residues" evidence="1">
    <location>
        <begin position="43"/>
        <end position="54"/>
    </location>
</feature>